<proteinExistence type="predicted"/>
<feature type="compositionally biased region" description="Low complexity" evidence="4">
    <location>
        <begin position="190"/>
        <end position="210"/>
    </location>
</feature>
<evidence type="ECO:0000256" key="4">
    <source>
        <dbReference type="SAM" id="MobiDB-lite"/>
    </source>
</evidence>
<dbReference type="InterPro" id="IPR050750">
    <property type="entry name" value="C5-MTase"/>
</dbReference>
<dbReference type="InterPro" id="IPR029063">
    <property type="entry name" value="SAM-dependent_MTases_sf"/>
</dbReference>
<feature type="compositionally biased region" description="Pro residues" evidence="4">
    <location>
        <begin position="329"/>
        <end position="340"/>
    </location>
</feature>
<sequence length="844" mass="92033">MGTPTRRLRGKTHSDPEIHLSQDEVKSELETMPKDVHVILMRADVVDLLLAHTACSEHISVSSLVPWAKQGVNRVGKPVILARPDPKASFSVFHIFAISEWHGDGPLPAHTGSSTVLPTLLPGDAWPDPLILRRFSKVRLTNTSSPITMAKQGGFRGLNLAKYGMHAASFNRSLLKFGQPVIAFPPRPPSGAERAGSGEAAASDAALPALRDSRGDRREGIEAMKRESSAMHSDGDIGLGRRPGAPLRKRTRVEPVIEDDVADEELETLYAAAGKVSPPSVLDGYGGAPVDEEAVSASSPSDSDMEQLLSRAASTEAAVMHGLVTGLADPPPLPQHPPGDSPSAAAAATAGAAASVPPASAPQPQQAAVTAADLYTVRELKDAYDWARYNILRIEEVHGRARVQKMATALETERHATAFSGIDSPGVAREMLRQELERHLGTKICKPAHHWAIEWDAHAQRELLCHPCRPRCLFADMSDFYVPEFRRELGRMKDSGEIIGVRKLLPAIKTRKAVKPSAYCCIHDKECSVTRVDVMWAGPPCVGFSPVGLGRGEEDDSIEHFMAWVGLCLLLLVPTIIHENVKQCMLDLLQACFNEHYAISEQELSPIQFGVPARRTRMFRVMTLTKAAVFTVLPVSTITRLFHRDRQCTFSIWFWATDADLADLVEFAADRARKNHWDVPPGKLTVSDLRGLLSPFERENLGRYERNHGTNAVFQLNQDCDDFTSMSSEGNLCTVTKHCGMMWFRDRVMTAKEVLAAVGFPVTTASFDDIAAGRASPSTSFHASCPDRSYAQTFCQAGNAMHVNVVGAIECWRLAFVNTVSESLAARVVAAAVGQVTRARSEPA</sequence>
<organism evidence="5 6">
    <name type="scientific">Prorocentrum cordatum</name>
    <dbReference type="NCBI Taxonomy" id="2364126"/>
    <lineage>
        <taxon>Eukaryota</taxon>
        <taxon>Sar</taxon>
        <taxon>Alveolata</taxon>
        <taxon>Dinophyceae</taxon>
        <taxon>Prorocentrales</taxon>
        <taxon>Prorocentraceae</taxon>
        <taxon>Prorocentrum</taxon>
    </lineage>
</organism>
<evidence type="ECO:0000313" key="6">
    <source>
        <dbReference type="Proteomes" id="UP001189429"/>
    </source>
</evidence>
<comment type="caution">
    <text evidence="5">The sequence shown here is derived from an EMBL/GenBank/DDBJ whole genome shotgun (WGS) entry which is preliminary data.</text>
</comment>
<feature type="compositionally biased region" description="Basic and acidic residues" evidence="4">
    <location>
        <begin position="211"/>
        <end position="235"/>
    </location>
</feature>
<evidence type="ECO:0000313" key="5">
    <source>
        <dbReference type="EMBL" id="CAK0804101.1"/>
    </source>
</evidence>
<evidence type="ECO:0000256" key="1">
    <source>
        <dbReference type="ARBA" id="ARBA00022603"/>
    </source>
</evidence>
<dbReference type="InterPro" id="IPR001525">
    <property type="entry name" value="C5_MeTfrase"/>
</dbReference>
<keyword evidence="2" id="KW-0808">Transferase</keyword>
<feature type="region of interest" description="Disordered" evidence="4">
    <location>
        <begin position="277"/>
        <end position="308"/>
    </location>
</feature>
<keyword evidence="6" id="KW-1185">Reference proteome</keyword>
<evidence type="ECO:0000256" key="3">
    <source>
        <dbReference type="ARBA" id="ARBA00022691"/>
    </source>
</evidence>
<keyword evidence="3" id="KW-0949">S-adenosyl-L-methionine</keyword>
<feature type="compositionally biased region" description="Low complexity" evidence="4">
    <location>
        <begin position="341"/>
        <end position="364"/>
    </location>
</feature>
<dbReference type="SUPFAM" id="SSF53335">
    <property type="entry name" value="S-adenosyl-L-methionine-dependent methyltransferases"/>
    <property type="match status" value="1"/>
</dbReference>
<dbReference type="PANTHER" id="PTHR46098">
    <property type="entry name" value="TRNA (CYTOSINE(38)-C(5))-METHYLTRANSFERASE"/>
    <property type="match status" value="1"/>
</dbReference>
<gene>
    <name evidence="5" type="ORF">PCOR1329_LOCUS11016</name>
</gene>
<feature type="region of interest" description="Disordered" evidence="4">
    <location>
        <begin position="325"/>
        <end position="364"/>
    </location>
</feature>
<protein>
    <submittedName>
        <fullName evidence="5">Uncharacterized protein</fullName>
    </submittedName>
</protein>
<keyword evidence="1" id="KW-0489">Methyltransferase</keyword>
<feature type="region of interest" description="Disordered" evidence="4">
    <location>
        <begin position="186"/>
        <end position="253"/>
    </location>
</feature>
<dbReference type="Pfam" id="PF00145">
    <property type="entry name" value="DNA_methylase"/>
    <property type="match status" value="1"/>
</dbReference>
<dbReference type="EMBL" id="CAUYUJ010003152">
    <property type="protein sequence ID" value="CAK0804101.1"/>
    <property type="molecule type" value="Genomic_DNA"/>
</dbReference>
<dbReference type="Proteomes" id="UP001189429">
    <property type="component" value="Unassembled WGS sequence"/>
</dbReference>
<evidence type="ECO:0000256" key="2">
    <source>
        <dbReference type="ARBA" id="ARBA00022679"/>
    </source>
</evidence>
<dbReference type="Gene3D" id="3.40.50.150">
    <property type="entry name" value="Vaccinia Virus protein VP39"/>
    <property type="match status" value="1"/>
</dbReference>
<name>A0ABN9QK09_9DINO</name>
<accession>A0ABN9QK09</accession>
<dbReference type="PANTHER" id="PTHR46098:SF1">
    <property type="entry name" value="TRNA (CYTOSINE(38)-C(5))-METHYLTRANSFERASE"/>
    <property type="match status" value="1"/>
</dbReference>
<reference evidence="5" key="1">
    <citation type="submission" date="2023-10" db="EMBL/GenBank/DDBJ databases">
        <authorList>
            <person name="Chen Y."/>
            <person name="Shah S."/>
            <person name="Dougan E. K."/>
            <person name="Thang M."/>
            <person name="Chan C."/>
        </authorList>
    </citation>
    <scope>NUCLEOTIDE SEQUENCE [LARGE SCALE GENOMIC DNA]</scope>
</reference>